<protein>
    <submittedName>
        <fullName evidence="1">Pilus assembly protein PilZ</fullName>
    </submittedName>
</protein>
<dbReference type="Proteomes" id="UP000012488">
    <property type="component" value="Chromosome"/>
</dbReference>
<reference evidence="1 2" key="1">
    <citation type="journal article" date="2012" name="Genet. Mol. Biol.">
        <title>Analysis of 16S rRNA and mxaF genes revealing insights into Methylobacterium niche-specific plant association.</title>
        <authorList>
            <person name="Dourado M.N."/>
            <person name="Andreote F.D."/>
            <person name="Dini-Andreote F."/>
            <person name="Conti R."/>
            <person name="Araujo J.M."/>
            <person name="Araujo W.L."/>
        </authorList>
    </citation>
    <scope>NUCLEOTIDE SEQUENCE [LARGE SCALE GENOMIC DNA]</scope>
    <source>
        <strain evidence="1 2">SR1.6/6</strain>
    </source>
</reference>
<dbReference type="SUPFAM" id="SSF141371">
    <property type="entry name" value="PilZ domain-like"/>
    <property type="match status" value="1"/>
</dbReference>
<proteinExistence type="predicted"/>
<accession>A0A6B9FKC1</accession>
<evidence type="ECO:0000313" key="1">
    <source>
        <dbReference type="EMBL" id="QGY03041.1"/>
    </source>
</evidence>
<dbReference type="KEGG" id="mmes:MMSR116_14980"/>
<dbReference type="RefSeq" id="WP_010682342.1">
    <property type="nucleotide sequence ID" value="NZ_CP043538.1"/>
</dbReference>
<dbReference type="AlphaFoldDB" id="A0A6B9FKC1"/>
<sequence>MTENRRGAFRKNAFTFGTLLLAEGEVGCLVWDATETGAQIEVGDAEIVPERFSLRLTEDGAARQAAVAWRRDRRIGIAFES</sequence>
<dbReference type="OrthoDB" id="8003510at2"/>
<dbReference type="EMBL" id="CP043538">
    <property type="protein sequence ID" value="QGY03041.1"/>
    <property type="molecule type" value="Genomic_DNA"/>
</dbReference>
<organism evidence="1 2">
    <name type="scientific">Methylobacterium mesophilicum SR1.6/6</name>
    <dbReference type="NCBI Taxonomy" id="908290"/>
    <lineage>
        <taxon>Bacteria</taxon>
        <taxon>Pseudomonadati</taxon>
        <taxon>Pseudomonadota</taxon>
        <taxon>Alphaproteobacteria</taxon>
        <taxon>Hyphomicrobiales</taxon>
        <taxon>Methylobacteriaceae</taxon>
        <taxon>Methylobacterium</taxon>
    </lineage>
</organism>
<gene>
    <name evidence="1" type="ORF">MMSR116_14980</name>
</gene>
<name>A0A6B9FKC1_9HYPH</name>
<reference evidence="1 2" key="2">
    <citation type="journal article" date="2013" name="Genome Announc.">
        <title>Draft Genome Sequence of Methylobacterium mesophilicum Strain SR1.6/6, Isolated from Citrus sinensis.</title>
        <authorList>
            <person name="Marinho Almeida D."/>
            <person name="Dini-Andreote F."/>
            <person name="Camargo Neves A.A."/>
            <person name="Juca Ramos R.T."/>
            <person name="Andreote F.D."/>
            <person name="Carneiro A.R."/>
            <person name="Oliveira de Souza Lima A."/>
            <person name="Caracciolo Gomes de Sa P.H."/>
            <person name="Ribeiro Barbosa M.S."/>
            <person name="Araujo W.L."/>
            <person name="Silva A."/>
        </authorList>
    </citation>
    <scope>NUCLEOTIDE SEQUENCE [LARGE SCALE GENOMIC DNA]</scope>
    <source>
        <strain evidence="1 2">SR1.6/6</strain>
    </source>
</reference>
<evidence type="ECO:0000313" key="2">
    <source>
        <dbReference type="Proteomes" id="UP000012488"/>
    </source>
</evidence>